<dbReference type="EMBL" id="SOHE01000027">
    <property type="protein sequence ID" value="TFD52731.1"/>
    <property type="molecule type" value="Genomic_DNA"/>
</dbReference>
<dbReference type="SMART" id="SM00052">
    <property type="entry name" value="EAL"/>
    <property type="match status" value="1"/>
</dbReference>
<dbReference type="PANTHER" id="PTHR33121">
    <property type="entry name" value="CYCLIC DI-GMP PHOSPHODIESTERASE PDEF"/>
    <property type="match status" value="1"/>
</dbReference>
<feature type="transmembrane region" description="Helical" evidence="1">
    <location>
        <begin position="331"/>
        <end position="352"/>
    </location>
</feature>
<evidence type="ECO:0000256" key="1">
    <source>
        <dbReference type="SAM" id="Phobius"/>
    </source>
</evidence>
<protein>
    <submittedName>
        <fullName evidence="4">EAL domain-containing protein</fullName>
    </submittedName>
</protein>
<dbReference type="Pfam" id="PF00563">
    <property type="entry name" value="EAL"/>
    <property type="match status" value="1"/>
</dbReference>
<dbReference type="OrthoDB" id="23692at2"/>
<name>A0A4R9A6A9_9MICO</name>
<keyword evidence="1" id="KW-0812">Transmembrane</keyword>
<dbReference type="InterPro" id="IPR050706">
    <property type="entry name" value="Cyclic-di-GMP_PDE-like"/>
</dbReference>
<comment type="caution">
    <text evidence="4">The sequence shown here is derived from an EMBL/GenBank/DDBJ whole genome shotgun (WGS) entry which is preliminary data.</text>
</comment>
<feature type="domain" description="GGDEF" evidence="3">
    <location>
        <begin position="387"/>
        <end position="521"/>
    </location>
</feature>
<feature type="transmembrane region" description="Helical" evidence="1">
    <location>
        <begin position="140"/>
        <end position="160"/>
    </location>
</feature>
<sequence length="786" mass="84203">MHRNNRVGPDRRHGLFTDGLFTDWSSANPITAAVAVIQRGAARHIANPVGFVLLGLMWLSLATYLLTLTGPGRSITASLTGWLSAVPAVLCVLVCWFAVKRAGHSRPEIALAAVAVSSTVFADTVYSLSLNGASAISSPLVANVGYLLFYVFLLAALSVLVRRRLHGLGWPVLLDTVVVSLGAAAVLAVVLEPVLSFAVSAAGAPASVDTVIGLLFPVGDLLLVAAIAAIITSESRQAGRRWILLALGVLIFAAADVVYALGLPTGEYMVGSVLDAGWAIGLAVITLWVHGFAHDTPKPHNLNSAWWTVLTPVAATIAGLSVLLLGTQTALSPLPLILAGLSLVVATIPVAYRQQIAHRLARTDDLTGLLNRRAFRADAMDRLVADRPHALLMLDLDRFKELNDSLGHEAGDHLLNAVGAQIASQLRAGDLVGRLGGDEFGILLTDADRERAIAVAERLRQAVAEPLLLQGITLQTNVSIGIALHPEQGRDLSQLLRKADTAMYRSKASNQGPHVYVAADNQHGAERLRTLQELRLALHEGQLEVYYQPKVDLATDTVIGAEALVRWNHPARGVLGPGEFLGLAEESGLMDELTRIVMGQALDHAARWQHRGHPLTVSVNLAPGSLADDHLASWIGDLLAARSLPSELLMLEITEEFLIADRPRAQAILGRLRQRGIRISIDDFGTGYSSLAYLRDLPIDEIKLDQSFVMPMMECPRTAALVAAAVGLIHSLEVPMVAEGIENAEALAELTRLGCDVGQGYFFSRPLPAAQFDRWLLERRAAADAV</sequence>
<dbReference type="InterPro" id="IPR035919">
    <property type="entry name" value="EAL_sf"/>
</dbReference>
<dbReference type="SUPFAM" id="SSF141868">
    <property type="entry name" value="EAL domain-like"/>
    <property type="match status" value="1"/>
</dbReference>
<dbReference type="Gene3D" id="3.30.70.270">
    <property type="match status" value="1"/>
</dbReference>
<dbReference type="InterPro" id="IPR001633">
    <property type="entry name" value="EAL_dom"/>
</dbReference>
<dbReference type="FunFam" id="3.30.70.270:FF:000001">
    <property type="entry name" value="Diguanylate cyclase domain protein"/>
    <property type="match status" value="1"/>
</dbReference>
<dbReference type="RefSeq" id="WP_134518686.1">
    <property type="nucleotide sequence ID" value="NZ_SOHE01000027.1"/>
</dbReference>
<dbReference type="PANTHER" id="PTHR33121:SF70">
    <property type="entry name" value="SIGNALING PROTEIN YKOW"/>
    <property type="match status" value="1"/>
</dbReference>
<dbReference type="AlphaFoldDB" id="A0A4R9A6A9"/>
<feature type="transmembrane region" description="Helical" evidence="1">
    <location>
        <begin position="243"/>
        <end position="262"/>
    </location>
</feature>
<keyword evidence="1" id="KW-0472">Membrane</keyword>
<feature type="transmembrane region" description="Helical" evidence="1">
    <location>
        <begin position="49"/>
        <end position="67"/>
    </location>
</feature>
<keyword evidence="5" id="KW-1185">Reference proteome</keyword>
<keyword evidence="1" id="KW-1133">Transmembrane helix</keyword>
<evidence type="ECO:0000259" key="3">
    <source>
        <dbReference type="PROSITE" id="PS50887"/>
    </source>
</evidence>
<evidence type="ECO:0000313" key="4">
    <source>
        <dbReference type="EMBL" id="TFD52731.1"/>
    </source>
</evidence>
<gene>
    <name evidence="4" type="ORF">E3T55_06075</name>
</gene>
<dbReference type="Pfam" id="PF00990">
    <property type="entry name" value="GGDEF"/>
    <property type="match status" value="1"/>
</dbReference>
<dbReference type="SMART" id="SM00267">
    <property type="entry name" value="GGDEF"/>
    <property type="match status" value="1"/>
</dbReference>
<feature type="domain" description="EAL" evidence="2">
    <location>
        <begin position="527"/>
        <end position="780"/>
    </location>
</feature>
<feature type="transmembrane region" description="Helical" evidence="1">
    <location>
        <begin position="211"/>
        <end position="231"/>
    </location>
</feature>
<dbReference type="InterPro" id="IPR029787">
    <property type="entry name" value="Nucleotide_cyclase"/>
</dbReference>
<evidence type="ECO:0000313" key="5">
    <source>
        <dbReference type="Proteomes" id="UP000297447"/>
    </source>
</evidence>
<feature type="transmembrane region" description="Helical" evidence="1">
    <location>
        <begin position="305"/>
        <end position="325"/>
    </location>
</feature>
<dbReference type="CDD" id="cd01949">
    <property type="entry name" value="GGDEF"/>
    <property type="match status" value="1"/>
</dbReference>
<organism evidence="4 5">
    <name type="scientific">Cryobacterium frigoriphilum</name>
    <dbReference type="NCBI Taxonomy" id="1259150"/>
    <lineage>
        <taxon>Bacteria</taxon>
        <taxon>Bacillati</taxon>
        <taxon>Actinomycetota</taxon>
        <taxon>Actinomycetes</taxon>
        <taxon>Micrococcales</taxon>
        <taxon>Microbacteriaceae</taxon>
        <taxon>Cryobacterium</taxon>
    </lineage>
</organism>
<feature type="transmembrane region" description="Helical" evidence="1">
    <location>
        <begin position="172"/>
        <end position="191"/>
    </location>
</feature>
<dbReference type="InterPro" id="IPR000160">
    <property type="entry name" value="GGDEF_dom"/>
</dbReference>
<feature type="transmembrane region" description="Helical" evidence="1">
    <location>
        <begin position="268"/>
        <end position="293"/>
    </location>
</feature>
<reference evidence="4 5" key="1">
    <citation type="submission" date="2019-03" db="EMBL/GenBank/DDBJ databases">
        <title>Genomics of glacier-inhabiting Cryobacterium strains.</title>
        <authorList>
            <person name="Liu Q."/>
            <person name="Xin Y.-H."/>
        </authorList>
    </citation>
    <scope>NUCLEOTIDE SEQUENCE [LARGE SCALE GENOMIC DNA]</scope>
    <source>
        <strain evidence="4 5">Hh14</strain>
    </source>
</reference>
<dbReference type="NCBIfam" id="TIGR00254">
    <property type="entry name" value="GGDEF"/>
    <property type="match status" value="1"/>
</dbReference>
<dbReference type="PROSITE" id="PS50883">
    <property type="entry name" value="EAL"/>
    <property type="match status" value="1"/>
</dbReference>
<dbReference type="GO" id="GO:0071111">
    <property type="term" value="F:cyclic-guanylate-specific phosphodiesterase activity"/>
    <property type="evidence" value="ECO:0007669"/>
    <property type="project" value="InterPro"/>
</dbReference>
<proteinExistence type="predicted"/>
<dbReference type="PROSITE" id="PS50887">
    <property type="entry name" value="GGDEF"/>
    <property type="match status" value="1"/>
</dbReference>
<evidence type="ECO:0000259" key="2">
    <source>
        <dbReference type="PROSITE" id="PS50883"/>
    </source>
</evidence>
<dbReference type="Gene3D" id="3.20.20.450">
    <property type="entry name" value="EAL domain"/>
    <property type="match status" value="1"/>
</dbReference>
<dbReference type="SUPFAM" id="SSF55073">
    <property type="entry name" value="Nucleotide cyclase"/>
    <property type="match status" value="1"/>
</dbReference>
<dbReference type="Proteomes" id="UP000297447">
    <property type="component" value="Unassembled WGS sequence"/>
</dbReference>
<feature type="transmembrane region" description="Helical" evidence="1">
    <location>
        <begin position="109"/>
        <end position="128"/>
    </location>
</feature>
<feature type="transmembrane region" description="Helical" evidence="1">
    <location>
        <begin position="79"/>
        <end position="97"/>
    </location>
</feature>
<accession>A0A4R9A6A9</accession>
<dbReference type="InterPro" id="IPR043128">
    <property type="entry name" value="Rev_trsase/Diguanyl_cyclase"/>
</dbReference>
<dbReference type="CDD" id="cd01948">
    <property type="entry name" value="EAL"/>
    <property type="match status" value="1"/>
</dbReference>